<evidence type="ECO:0000313" key="1">
    <source>
        <dbReference type="EMBL" id="ARS65185.1"/>
    </source>
</evidence>
<evidence type="ECO:0008006" key="3">
    <source>
        <dbReference type="Google" id="ProtNLM"/>
    </source>
</evidence>
<evidence type="ECO:0000313" key="2">
    <source>
        <dbReference type="Proteomes" id="UP000249949"/>
    </source>
</evidence>
<accession>A0A2Z2HNA7</accession>
<name>A0A2Z2HNA7_9ARCH</name>
<reference evidence="1 2" key="1">
    <citation type="journal article" date="2017" name="Environ. Microbiol.">
        <title>Genome and epigenome of a novel marine Thaumarchaeota strain suggest viral infection, phosphorothioation DNA modification and multiple restriction systems.</title>
        <authorList>
            <person name="Ahlgren N.A."/>
            <person name="Chen Y."/>
            <person name="Needham D.M."/>
            <person name="Parada A.E."/>
            <person name="Sachdeva R."/>
            <person name="Trinh V."/>
            <person name="Chen T."/>
            <person name="Fuhrman J.A."/>
        </authorList>
    </citation>
    <scope>NUCLEOTIDE SEQUENCE [LARGE SCALE GENOMIC DNA]</scope>
    <source>
        <strain evidence="1 2">SPOT01</strain>
    </source>
</reference>
<dbReference type="RefSeq" id="WP_086908181.1">
    <property type="nucleotide sequence ID" value="NZ_CP021324.1"/>
</dbReference>
<keyword evidence="2" id="KW-1185">Reference proteome</keyword>
<dbReference type="AlphaFoldDB" id="A0A2Z2HNA7"/>
<dbReference type="OrthoDB" id="3172at2157"/>
<dbReference type="GeneID" id="32902032"/>
<sequence>MKILLLILLLIFSSGLVITSYDAYGHGVGSEIFPPVELNGKLVSVEVSSSTKDDVENDDQQISIALIDFDSKITLRDVTFLVKSERGEQFLFEKEFKADNGFLVFNFVSEDTDSIIVEEKDSGEDFFGSLLGLESRLIDVKGPKLSEGGLYKLDISIITADGYSQKLETPLVFNAGISIAQTTTHDFVDPDFGNQNIKVVTYYDEISNFQYDPKLKKISYSMPFEWSLKNINQTSVVHEEIIIPKEFGALLLSGFSMSVNDIKLSDDIVNVDDFFTEGRVVHFIIYQKELVNIFKNSANLNGMNFEITPDRDYTHISSVTDNGQFRILVSWEPEYLESNSNAKIIFDITDIFLKNKPVSTNYEFSITQNDQLIFKQNGISTDSKTEHNVADFFIPENISGIVNLNFKNLDGNEFATTSIPIAIHENKNIDSDSIPDWVTNDIQLWSEGKINDSKLIDTINYLIENEIITIHDNSSEISEVEKIPSWIQIIAGWWINGEINDETFFEILEFLTQKQIIPIQS</sequence>
<proteinExistence type="predicted"/>
<dbReference type="KEGG" id="nct:NMSP_1586"/>
<gene>
    <name evidence="1" type="ORF">NMSP_1586</name>
</gene>
<dbReference type="EMBL" id="CP021324">
    <property type="protein sequence ID" value="ARS65185.1"/>
    <property type="molecule type" value="Genomic_DNA"/>
</dbReference>
<organism evidence="1 2">
    <name type="scientific">Candidatus Nitrosomarinus catalinensis</name>
    <dbReference type="NCBI Taxonomy" id="1898749"/>
    <lineage>
        <taxon>Archaea</taxon>
        <taxon>Nitrososphaerota</taxon>
        <taxon>Nitrososphaeria</taxon>
        <taxon>Nitrosopumilales</taxon>
        <taxon>Nitrosopumilaceae</taxon>
        <taxon>Candidatus Nitrosomarinus</taxon>
    </lineage>
</organism>
<dbReference type="Proteomes" id="UP000249949">
    <property type="component" value="Chromosome"/>
</dbReference>
<protein>
    <recommendedName>
        <fullName evidence="3">Peptidase</fullName>
    </recommendedName>
</protein>